<evidence type="ECO:0000313" key="2">
    <source>
        <dbReference type="WBParaSite" id="PDA_v2.g7876.t1"/>
    </source>
</evidence>
<proteinExistence type="predicted"/>
<protein>
    <submittedName>
        <fullName evidence="2">Uncharacterized protein</fullName>
    </submittedName>
</protein>
<sequence length="156" mass="18000">MEKLQGILKTLFRRDQKIYRLFVADDLEAKIPDERFEVVDLSKATENPERSEAFEVVEIPYKRPRFCNERPQPQIHHGSIIFENNGGEKALEIRSSNDRVLAWSAESDLNLLKTLTRFGTDFEKAAESFCRQPAHSTITVEEAKSRLLYLQSTVLS</sequence>
<dbReference type="AlphaFoldDB" id="A0A914QVT3"/>
<accession>A0A914QVT3</accession>
<evidence type="ECO:0000313" key="1">
    <source>
        <dbReference type="Proteomes" id="UP000887578"/>
    </source>
</evidence>
<organism evidence="1 2">
    <name type="scientific">Panagrolaimus davidi</name>
    <dbReference type="NCBI Taxonomy" id="227884"/>
    <lineage>
        <taxon>Eukaryota</taxon>
        <taxon>Metazoa</taxon>
        <taxon>Ecdysozoa</taxon>
        <taxon>Nematoda</taxon>
        <taxon>Chromadorea</taxon>
        <taxon>Rhabditida</taxon>
        <taxon>Tylenchina</taxon>
        <taxon>Panagrolaimomorpha</taxon>
        <taxon>Panagrolaimoidea</taxon>
        <taxon>Panagrolaimidae</taxon>
        <taxon>Panagrolaimus</taxon>
    </lineage>
</organism>
<keyword evidence="1" id="KW-1185">Reference proteome</keyword>
<name>A0A914QVT3_9BILA</name>
<dbReference type="Proteomes" id="UP000887578">
    <property type="component" value="Unplaced"/>
</dbReference>
<dbReference type="WBParaSite" id="PDA_v2.g7876.t1">
    <property type="protein sequence ID" value="PDA_v2.g7876.t1"/>
    <property type="gene ID" value="PDA_v2.g7876"/>
</dbReference>
<reference evidence="2" key="1">
    <citation type="submission" date="2022-11" db="UniProtKB">
        <authorList>
            <consortium name="WormBaseParasite"/>
        </authorList>
    </citation>
    <scope>IDENTIFICATION</scope>
</reference>